<evidence type="ECO:0000256" key="1">
    <source>
        <dbReference type="SAM" id="MobiDB-lite"/>
    </source>
</evidence>
<protein>
    <submittedName>
        <fullName evidence="2">Protein TIC110, chloroplastic</fullName>
    </submittedName>
</protein>
<reference evidence="2" key="1">
    <citation type="journal article" date="2017" name="Gigascience">
        <title>The genome draft of coconut (Cocos nucifera).</title>
        <authorList>
            <person name="Xiao Y."/>
            <person name="Xu P."/>
            <person name="Fan H."/>
            <person name="Baudouin L."/>
            <person name="Xia W."/>
            <person name="Bocs S."/>
            <person name="Xu J."/>
            <person name="Li Q."/>
            <person name="Guo A."/>
            <person name="Zhou L."/>
            <person name="Li J."/>
            <person name="Wu Y."/>
            <person name="Ma Z."/>
            <person name="Armero A."/>
            <person name="Issali A.E."/>
            <person name="Liu N."/>
            <person name="Peng M."/>
            <person name="Yang Y."/>
        </authorList>
    </citation>
    <scope>NUCLEOTIDE SEQUENCE</scope>
    <source>
        <tissue evidence="2">Spear leaf of Hainan Tall coconut</tissue>
    </source>
</reference>
<dbReference type="OrthoDB" id="191196at2759"/>
<organism evidence="2 3">
    <name type="scientific">Cocos nucifera</name>
    <name type="common">Coconut palm</name>
    <dbReference type="NCBI Taxonomy" id="13894"/>
    <lineage>
        <taxon>Eukaryota</taxon>
        <taxon>Viridiplantae</taxon>
        <taxon>Streptophyta</taxon>
        <taxon>Embryophyta</taxon>
        <taxon>Tracheophyta</taxon>
        <taxon>Spermatophyta</taxon>
        <taxon>Magnoliopsida</taxon>
        <taxon>Liliopsida</taxon>
        <taxon>Arecaceae</taxon>
        <taxon>Arecoideae</taxon>
        <taxon>Cocoseae</taxon>
        <taxon>Attaleinae</taxon>
        <taxon>Cocos</taxon>
    </lineage>
</organism>
<sequence>MDLALLTPAPSTPSRHLLFSPSNPATLFLRLPPRRHRACRRCRLSVPRSSASDAAPTAPAVDPSVFGGPRELSGPQVLVDALPPPARVASSVVIAATALAAGYGLGLRFGGSRVAGLGGAAALGAAGGAVVYALNSSVPEVAAVNLHNLVASYDDPTAVSKEDVEAVAKKYGVSRQDNAFKAELCDLYSRFLSSVLPPGGEDLKGHEVETIIKFKEALGIDDPDAASVHIEIGRHIFRQRLETGDREADIEQRQAFQKLIYVSTLVFGEASKFLLPWKRLFRVTDAQVDIAVRDNAQRLYALKLKLIGRDIEANQLIDMRKSLLLYRLSDDIASEMFREHTRKLIEENISVALGMLKSRTTARFSFNIFTNKSDGCSTGTTLVIEELNKVLAFNDLLTSLSKHPEVDQFAPGVGPVSLLGGEYDGDRKMDDLKLLYKAYAAESFPNGRLEEKKLVALNHLKNIFGLGNREAEAIMLDITSKVYRRRLSQAFSGGDLEAAPSKAAFLQNLCEELHFDPQKASGIHEEIYRQKLQLSVTDGELSEEDVAALLRLRVLLCIPQEAVDAAHADICGRLFEKVVKDAIASGVEGYDAEVRASVRKASQGLRLTKDAAMAIASKAVRKVLMSYIQRSRSAGNRIEAAKELKKMIAFNTLVVTELISDIKGEPITISAEPVKDDSRQTDEEDEWESLQTLRKTRPSKELEAKLGKPGQTEINLKDDLPERDRADLYRTYLLFCLSGEVTVVPFGAQITTKKDNAEYLLLNQLGGILGLTGKEIVEIHRNLAEQAFMKQAEVILADGQLTKARIEQLNEVQKQVGLPAEYAQKVIKNITTTKMAAAIETAVSQGRIGIQQVRELKEANVDLDSMISERLRENLFKKTVEQIFSSGTGVFDEEEVYQKIPSDLSIDAEKAKGVVQDLAKARLSNSLVQAVALLRQRNREGVVSSLNDMLACDMAVPSEPLTWSSPEELADLYCVYLKSIPKPEQLSRLQYLLGISDSTAAMLRDTAERGALPIGNEEEEFVF</sequence>
<name>A0A8K0N5H2_COCNU</name>
<dbReference type="PANTHER" id="PTHR34935:SF3">
    <property type="entry name" value="PROTEIN TIC110, CHLOROPLASTIC"/>
    <property type="match status" value="1"/>
</dbReference>
<gene>
    <name evidence="2" type="ORF">COCNU_07G012880</name>
</gene>
<accession>A0A8K0N5H2</accession>
<dbReference type="Proteomes" id="UP000797356">
    <property type="component" value="Chromosome 7"/>
</dbReference>
<evidence type="ECO:0000313" key="2">
    <source>
        <dbReference type="EMBL" id="KAG1355176.1"/>
    </source>
</evidence>
<dbReference type="PANTHER" id="PTHR34935">
    <property type="entry name" value="PROTEIN TIC110, CHLOROPLASTIC"/>
    <property type="match status" value="1"/>
</dbReference>
<dbReference type="GO" id="GO:0061927">
    <property type="term" value="C:TOC-TIC supercomplex I"/>
    <property type="evidence" value="ECO:0007669"/>
    <property type="project" value="TreeGrafter"/>
</dbReference>
<dbReference type="EMBL" id="CM017878">
    <property type="protein sequence ID" value="KAG1355176.1"/>
    <property type="molecule type" value="Genomic_DNA"/>
</dbReference>
<proteinExistence type="predicted"/>
<dbReference type="GO" id="GO:0045037">
    <property type="term" value="P:protein import into chloroplast stroma"/>
    <property type="evidence" value="ECO:0007669"/>
    <property type="project" value="TreeGrafter"/>
</dbReference>
<dbReference type="AlphaFoldDB" id="A0A8K0N5H2"/>
<feature type="region of interest" description="Disordered" evidence="1">
    <location>
        <begin position="670"/>
        <end position="693"/>
    </location>
</feature>
<dbReference type="Pfam" id="PF16940">
    <property type="entry name" value="Tic110"/>
    <property type="match status" value="1"/>
</dbReference>
<reference evidence="2" key="2">
    <citation type="submission" date="2019-07" db="EMBL/GenBank/DDBJ databases">
        <authorList>
            <person name="Yang Y."/>
            <person name="Bocs S."/>
            <person name="Baudouin L."/>
        </authorList>
    </citation>
    <scope>NUCLEOTIDE SEQUENCE</scope>
    <source>
        <tissue evidence="2">Spear leaf of Hainan Tall coconut</tissue>
    </source>
</reference>
<evidence type="ECO:0000313" key="3">
    <source>
        <dbReference type="Proteomes" id="UP000797356"/>
    </source>
</evidence>
<keyword evidence="3" id="KW-1185">Reference proteome</keyword>
<dbReference type="InterPro" id="IPR031610">
    <property type="entry name" value="TIC110"/>
</dbReference>
<comment type="caution">
    <text evidence="2">The sequence shown here is derived from an EMBL/GenBank/DDBJ whole genome shotgun (WGS) entry which is preliminary data.</text>
</comment>